<dbReference type="SUPFAM" id="SSF48576">
    <property type="entry name" value="Terpenoid synthases"/>
    <property type="match status" value="1"/>
</dbReference>
<dbReference type="GO" id="GO:0016117">
    <property type="term" value="P:carotenoid biosynthetic process"/>
    <property type="evidence" value="ECO:0007669"/>
    <property type="project" value="UniProtKB-KW"/>
</dbReference>
<dbReference type="Gene3D" id="1.10.600.10">
    <property type="entry name" value="Farnesyl Diphosphate Synthase"/>
    <property type="match status" value="1"/>
</dbReference>
<dbReference type="Pfam" id="PF00494">
    <property type="entry name" value="SQS_PSY"/>
    <property type="match status" value="1"/>
</dbReference>
<evidence type="ECO:0000256" key="3">
    <source>
        <dbReference type="ARBA" id="ARBA00022746"/>
    </source>
</evidence>
<dbReference type="InterPro" id="IPR008949">
    <property type="entry name" value="Isoprenoid_synthase_dom_sf"/>
</dbReference>
<evidence type="ECO:0000313" key="5">
    <source>
        <dbReference type="Proteomes" id="UP001627154"/>
    </source>
</evidence>
<proteinExistence type="predicted"/>
<keyword evidence="3" id="KW-0125">Carotenoid biosynthesis</keyword>
<dbReference type="InterPro" id="IPR002060">
    <property type="entry name" value="Squ/phyt_synthse"/>
</dbReference>
<name>A0ABD2VXG7_9HYME</name>
<comment type="catalytic activity">
    <reaction evidence="1">
        <text>2 (2E,6E,10E)-geranylgeranyl diphosphate = 15-cis-phytoene + 2 diphosphate</text>
        <dbReference type="Rhea" id="RHEA:34475"/>
        <dbReference type="ChEBI" id="CHEBI:27787"/>
        <dbReference type="ChEBI" id="CHEBI:33019"/>
        <dbReference type="ChEBI" id="CHEBI:58756"/>
        <dbReference type="EC" id="2.5.1.32"/>
    </reaction>
</comment>
<dbReference type="EC" id="2.5.1.32" evidence="2"/>
<dbReference type="EMBL" id="JBJJXI010000157">
    <property type="protein sequence ID" value="KAL3385415.1"/>
    <property type="molecule type" value="Genomic_DNA"/>
</dbReference>
<comment type="caution">
    <text evidence="4">The sequence shown here is derived from an EMBL/GenBank/DDBJ whole genome shotgun (WGS) entry which is preliminary data.</text>
</comment>
<evidence type="ECO:0000256" key="1">
    <source>
        <dbReference type="ARBA" id="ARBA00001805"/>
    </source>
</evidence>
<dbReference type="AlphaFoldDB" id="A0ABD2VXG7"/>
<organism evidence="4 5">
    <name type="scientific">Trichogramma kaykai</name>
    <dbReference type="NCBI Taxonomy" id="54128"/>
    <lineage>
        <taxon>Eukaryota</taxon>
        <taxon>Metazoa</taxon>
        <taxon>Ecdysozoa</taxon>
        <taxon>Arthropoda</taxon>
        <taxon>Hexapoda</taxon>
        <taxon>Insecta</taxon>
        <taxon>Pterygota</taxon>
        <taxon>Neoptera</taxon>
        <taxon>Endopterygota</taxon>
        <taxon>Hymenoptera</taxon>
        <taxon>Apocrita</taxon>
        <taxon>Proctotrupomorpha</taxon>
        <taxon>Chalcidoidea</taxon>
        <taxon>Trichogrammatidae</taxon>
        <taxon>Trichogramma</taxon>
    </lineage>
</organism>
<reference evidence="4 5" key="1">
    <citation type="journal article" date="2024" name="bioRxiv">
        <title>A reference genome for Trichogramma kaykai: A tiny desert-dwelling parasitoid wasp with competing sex-ratio distorters.</title>
        <authorList>
            <person name="Culotta J."/>
            <person name="Lindsey A.R."/>
        </authorList>
    </citation>
    <scope>NUCLEOTIDE SEQUENCE [LARGE SCALE GENOMIC DNA]</scope>
    <source>
        <strain evidence="4 5">KSX58</strain>
    </source>
</reference>
<sequence length="305" mass="35775">MNPCRIYFYKSLNIKQIQLRRINTITRQTPAEYCLHLIRKNDYEGFLCTLLLPNNLRSPAIAIKAFNTEVALVEGQVSDDNIGLMRLKFWEESLQQTFDGKPPKNPACLELHRVLKKHKLSKHYFKRLIEARYNRLNGSLFADLDSVEKYAEQTVASIYYLILEAQGIQDVETDHFASHFGKAHGILNLIRSVPYSAQKRIILLPQDILMKYNISSESVFQGRGSKELNDVIFEVSSRAKQHLNKALSMRNKIRKESKIIFLPSLIIENYLEKLRRIDFNVFDPQFQRRDNLLPLKLYWKKLFLR</sequence>
<evidence type="ECO:0000313" key="4">
    <source>
        <dbReference type="EMBL" id="KAL3385415.1"/>
    </source>
</evidence>
<dbReference type="PANTHER" id="PTHR31480">
    <property type="entry name" value="BIFUNCTIONAL LYCOPENE CYCLASE/PHYTOENE SYNTHASE"/>
    <property type="match status" value="1"/>
</dbReference>
<accession>A0ABD2VXG7</accession>
<gene>
    <name evidence="4" type="ORF">TKK_018986</name>
</gene>
<evidence type="ECO:0000256" key="2">
    <source>
        <dbReference type="ARBA" id="ARBA00012396"/>
    </source>
</evidence>
<keyword evidence="5" id="KW-1185">Reference proteome</keyword>
<protein>
    <recommendedName>
        <fullName evidence="2">15-cis-phytoene synthase</fullName>
        <ecNumber evidence="2">2.5.1.32</ecNumber>
    </recommendedName>
</protein>
<dbReference type="Proteomes" id="UP001627154">
    <property type="component" value="Unassembled WGS sequence"/>
</dbReference>